<proteinExistence type="predicted"/>
<feature type="region of interest" description="Disordered" evidence="1">
    <location>
        <begin position="433"/>
        <end position="502"/>
    </location>
</feature>
<dbReference type="InterPro" id="IPR010770">
    <property type="entry name" value="Ecd"/>
</dbReference>
<dbReference type="Pfam" id="PF07093">
    <property type="entry name" value="SGT1"/>
    <property type="match status" value="1"/>
</dbReference>
<protein>
    <submittedName>
        <fullName evidence="2">Uncharacterized protein</fullName>
    </submittedName>
</protein>
<feature type="compositionally biased region" description="Polar residues" evidence="1">
    <location>
        <begin position="433"/>
        <end position="462"/>
    </location>
</feature>
<keyword evidence="3" id="KW-1185">Reference proteome</keyword>
<dbReference type="Proteomes" id="UP000301737">
    <property type="component" value="Unassembled WGS sequence"/>
</dbReference>
<organism evidence="2 3">
    <name type="scientific">Zygosaccharomyces mellis</name>
    <dbReference type="NCBI Taxonomy" id="42258"/>
    <lineage>
        <taxon>Eukaryota</taxon>
        <taxon>Fungi</taxon>
        <taxon>Dikarya</taxon>
        <taxon>Ascomycota</taxon>
        <taxon>Saccharomycotina</taxon>
        <taxon>Saccharomycetes</taxon>
        <taxon>Saccharomycetales</taxon>
        <taxon>Saccharomycetaceae</taxon>
        <taxon>Zygosaccharomyces</taxon>
    </lineage>
</organism>
<evidence type="ECO:0000313" key="3">
    <source>
        <dbReference type="Proteomes" id="UP000301737"/>
    </source>
</evidence>
<gene>
    <name evidence="2" type="ORF">ZYGM_002441</name>
</gene>
<dbReference type="OrthoDB" id="27237at2759"/>
<dbReference type="EMBL" id="BIMX01000019">
    <property type="protein sequence ID" value="GCF00551.1"/>
    <property type="molecule type" value="Genomic_DNA"/>
</dbReference>
<dbReference type="AlphaFoldDB" id="A0A4C2E8H6"/>
<accession>A0A4C2E8H6</accession>
<dbReference type="GO" id="GO:0005634">
    <property type="term" value="C:nucleus"/>
    <property type="evidence" value="ECO:0007669"/>
    <property type="project" value="TreeGrafter"/>
</dbReference>
<sequence length="502" mass="57558">MQIVKPQNLLGSEWLWQSQDGEPYINVFDSPKETWLIFGVFYLDKFDKDPHSKIGKLLNQLNDEIYLWNHSYPWSEFNGINIKLTKTAQNLPFILGQICVEDNVLEEEAIVVALLQKFTLKCGMSQLFVKICDTDGDFLLAEAGDTIPEDYEYPVSINRLWIHEGKFKLIPKEYYKQCGIDAEDSLDFLTNNYYKLMVVDEIQDKLSQRIVNKYPKRFLDNLIKLPLIFENDQTQNIINTNPQIISFALKNLINEKIDIDEGVHQVNEGQRKELLVPKRFVDVLSMFLDFKSFKKNPDHIPLYCGRAVEGVINSLLQSSIISVDSNDSNADSLPTKGKSYFDSHEFQMASLNEPFKIDDKEDTASDLVGKLGEFFKQGNDETTSSEEEEESDYDQQAREFFKDENVDIDEDDFFEFFLADALKMNKDNIESLRSQENQKDFSTASKNSGSSSEFEDSLTGSDTLEDLSPSAIENLLKSLTMDGSTEGPLQTILRNGTEHHRD</sequence>
<dbReference type="PANTHER" id="PTHR13060">
    <property type="entry name" value="SGT1 PROTEIN HSGT1 SUPPRESSOR OF GCR2"/>
    <property type="match status" value="1"/>
</dbReference>
<comment type="caution">
    <text evidence="2">The sequence shown here is derived from an EMBL/GenBank/DDBJ whole genome shotgun (WGS) entry which is preliminary data.</text>
</comment>
<reference evidence="2 3" key="1">
    <citation type="submission" date="2019-01" db="EMBL/GenBank/DDBJ databases">
        <title>Draft Genome Sequencing of Zygosaccharomyces mellis Ca-7.</title>
        <authorList>
            <person name="Shiwa Y."/>
            <person name="Kanesaki Y."/>
            <person name="Ishige T."/>
            <person name="Mura K."/>
            <person name="Hori T."/>
            <person name="Tamura T."/>
        </authorList>
    </citation>
    <scope>NUCLEOTIDE SEQUENCE [LARGE SCALE GENOMIC DNA]</scope>
    <source>
        <strain evidence="2 3">Ca-7</strain>
    </source>
</reference>
<evidence type="ECO:0000313" key="2">
    <source>
        <dbReference type="EMBL" id="GCF00551.1"/>
    </source>
</evidence>
<name>A0A4C2E8H6_9SACH</name>
<evidence type="ECO:0000256" key="1">
    <source>
        <dbReference type="SAM" id="MobiDB-lite"/>
    </source>
</evidence>
<dbReference type="PANTHER" id="PTHR13060:SF0">
    <property type="entry name" value="PROTEIN ECDYSONELESS HOMOLOG"/>
    <property type="match status" value="1"/>
</dbReference>
<feature type="region of interest" description="Disordered" evidence="1">
    <location>
        <begin position="376"/>
        <end position="395"/>
    </location>
</feature>
<feature type="compositionally biased region" description="Acidic residues" evidence="1">
    <location>
        <begin position="383"/>
        <end position="393"/>
    </location>
</feature>